<organism evidence="6 7">
    <name type="scientific">Gonium pectorale</name>
    <name type="common">Green alga</name>
    <dbReference type="NCBI Taxonomy" id="33097"/>
    <lineage>
        <taxon>Eukaryota</taxon>
        <taxon>Viridiplantae</taxon>
        <taxon>Chlorophyta</taxon>
        <taxon>core chlorophytes</taxon>
        <taxon>Chlorophyceae</taxon>
        <taxon>CS clade</taxon>
        <taxon>Chlamydomonadales</taxon>
        <taxon>Volvocaceae</taxon>
        <taxon>Gonium</taxon>
    </lineage>
</organism>
<accession>A0A150GX08</accession>
<evidence type="ECO:0000256" key="2">
    <source>
        <dbReference type="ARBA" id="ARBA00022723"/>
    </source>
</evidence>
<evidence type="ECO:0000256" key="5">
    <source>
        <dbReference type="PIRSR" id="PIRSR604294-1"/>
    </source>
</evidence>
<keyword evidence="7" id="KW-1185">Reference proteome</keyword>
<keyword evidence="3" id="KW-0560">Oxidoreductase</keyword>
<dbReference type="EMBL" id="LSYV01000006">
    <property type="protein sequence ID" value="KXZ54273.1"/>
    <property type="molecule type" value="Genomic_DNA"/>
</dbReference>
<dbReference type="InterPro" id="IPR011044">
    <property type="entry name" value="Quino_amine_DH_bsu"/>
</dbReference>
<reference evidence="7" key="1">
    <citation type="journal article" date="2016" name="Nat. Commun.">
        <title>The Gonium pectorale genome demonstrates co-option of cell cycle regulation during the evolution of multicellularity.</title>
        <authorList>
            <person name="Hanschen E.R."/>
            <person name="Marriage T.N."/>
            <person name="Ferris P.J."/>
            <person name="Hamaji T."/>
            <person name="Toyoda A."/>
            <person name="Fujiyama A."/>
            <person name="Neme R."/>
            <person name="Noguchi H."/>
            <person name="Minakuchi Y."/>
            <person name="Suzuki M."/>
            <person name="Kawai-Toyooka H."/>
            <person name="Smith D.R."/>
            <person name="Sparks H."/>
            <person name="Anderson J."/>
            <person name="Bakaric R."/>
            <person name="Luria V."/>
            <person name="Karger A."/>
            <person name="Kirschner M.W."/>
            <person name="Durand P.M."/>
            <person name="Michod R.E."/>
            <person name="Nozaki H."/>
            <person name="Olson B.J."/>
        </authorList>
    </citation>
    <scope>NUCLEOTIDE SEQUENCE [LARGE SCALE GENOMIC DNA]</scope>
    <source>
        <strain evidence="7">NIES-2863</strain>
    </source>
</reference>
<keyword evidence="2 5" id="KW-0479">Metal-binding</keyword>
<evidence type="ECO:0000256" key="4">
    <source>
        <dbReference type="ARBA" id="ARBA00023004"/>
    </source>
</evidence>
<proteinExistence type="inferred from homology"/>
<dbReference type="PANTHER" id="PTHR10543">
    <property type="entry name" value="BETA-CAROTENE DIOXYGENASE"/>
    <property type="match status" value="1"/>
</dbReference>
<dbReference type="Proteomes" id="UP000075714">
    <property type="component" value="Unassembled WGS sequence"/>
</dbReference>
<dbReference type="Pfam" id="PF03055">
    <property type="entry name" value="RPE65"/>
    <property type="match status" value="1"/>
</dbReference>
<dbReference type="GO" id="GO:0009507">
    <property type="term" value="C:chloroplast"/>
    <property type="evidence" value="ECO:0007669"/>
    <property type="project" value="TreeGrafter"/>
</dbReference>
<comment type="caution">
    <text evidence="6">The sequence shown here is derived from an EMBL/GenBank/DDBJ whole genome shotgun (WGS) entry which is preliminary data.</text>
</comment>
<comment type="similarity">
    <text evidence="1">Belongs to the carotenoid oxygenase family.</text>
</comment>
<gene>
    <name evidence="6" type="ORF">GPECTOR_5g361</name>
</gene>
<dbReference type="GO" id="GO:0046872">
    <property type="term" value="F:metal ion binding"/>
    <property type="evidence" value="ECO:0007669"/>
    <property type="project" value="UniProtKB-KW"/>
</dbReference>
<dbReference type="InterPro" id="IPR004294">
    <property type="entry name" value="Carotenoid_Oase"/>
</dbReference>
<sequence length="495" mass="52706">MVGGGERVAEAPAPVVSGRLPAWLSGRLVLNGCGEYRGMQHLFDGYACLSGVRLDGPAGTAAASQRFLDSDAYGHFRRTGRMKYREFQTPVPADGPAGRAVAVVDNLVALMSKGRAFTDNASVSLTPLPGGQLLALSEAISAAYLVDGTSLATGRQVTYTDGVAGDLTTAHPKVLPDGTIVNFSRSLPFGGYHVYVQDPASLERKQVAFVRDRDPLAPCWVHDMAATANHLIIVEPPIFMSMPSLVLGASRQFAFMDWKPELGTRVHVVALDGSGAVTHTAPPFFTFHFANAFERPAASGSGTEICVDFSVYDDPEIINDLSLDRLNAFPGKDISPSWLRRLTIPLAGADGRPVGPSTLAAPTPLIRDESSYGNFVEFPAVNPRYRGLPYRYAYTTAAVRPTNMGNALARHDLADGTSRLWHAPGGMPGEPVFVPRPGAVSEDDGVVLAALARGDGRSSVVVLDGASMKLVAEVELPFCVPYRFHGTFVADGDGH</sequence>
<dbReference type="GO" id="GO:0016121">
    <property type="term" value="P:carotene catabolic process"/>
    <property type="evidence" value="ECO:0007669"/>
    <property type="project" value="TreeGrafter"/>
</dbReference>
<name>A0A150GX08_GONPE</name>
<dbReference type="STRING" id="33097.A0A150GX08"/>
<evidence type="ECO:0008006" key="8">
    <source>
        <dbReference type="Google" id="ProtNLM"/>
    </source>
</evidence>
<evidence type="ECO:0000256" key="3">
    <source>
        <dbReference type="ARBA" id="ARBA00023002"/>
    </source>
</evidence>
<protein>
    <recommendedName>
        <fullName evidence="8">Dioxygenase</fullName>
    </recommendedName>
</protein>
<evidence type="ECO:0000313" key="7">
    <source>
        <dbReference type="Proteomes" id="UP000075714"/>
    </source>
</evidence>
<feature type="binding site" evidence="5">
    <location>
        <position position="485"/>
    </location>
    <ligand>
        <name>Fe cation</name>
        <dbReference type="ChEBI" id="CHEBI:24875"/>
        <note>catalytic</note>
    </ligand>
</feature>
<comment type="cofactor">
    <cofactor evidence="5">
        <name>Fe(2+)</name>
        <dbReference type="ChEBI" id="CHEBI:29033"/>
    </cofactor>
    <text evidence="5">Binds 1 Fe(2+) ion per subunit.</text>
</comment>
<dbReference type="GO" id="GO:0010436">
    <property type="term" value="F:carotenoid dioxygenase activity"/>
    <property type="evidence" value="ECO:0007669"/>
    <property type="project" value="TreeGrafter"/>
</dbReference>
<dbReference type="AlphaFoldDB" id="A0A150GX08"/>
<feature type="binding site" evidence="5">
    <location>
        <position position="222"/>
    </location>
    <ligand>
        <name>Fe cation</name>
        <dbReference type="ChEBI" id="CHEBI:24875"/>
        <note>catalytic</note>
    </ligand>
</feature>
<keyword evidence="4 5" id="KW-0408">Iron</keyword>
<dbReference type="OrthoDB" id="407010at2759"/>
<dbReference type="PANTHER" id="PTHR10543:SF24">
    <property type="entry name" value="CAROTENOID ISOMEROOXYGENASE"/>
    <property type="match status" value="1"/>
</dbReference>
<evidence type="ECO:0000256" key="1">
    <source>
        <dbReference type="ARBA" id="ARBA00006787"/>
    </source>
</evidence>
<dbReference type="SUPFAM" id="SSF50969">
    <property type="entry name" value="YVTN repeat-like/Quinoprotein amine dehydrogenase"/>
    <property type="match status" value="1"/>
</dbReference>
<evidence type="ECO:0000313" key="6">
    <source>
        <dbReference type="EMBL" id="KXZ54273.1"/>
    </source>
</evidence>
<feature type="binding site" evidence="5">
    <location>
        <position position="288"/>
    </location>
    <ligand>
        <name>Fe cation</name>
        <dbReference type="ChEBI" id="CHEBI:24875"/>
        <note>catalytic</note>
    </ligand>
</feature>
<feature type="binding site" evidence="5">
    <location>
        <position position="171"/>
    </location>
    <ligand>
        <name>Fe cation</name>
        <dbReference type="ChEBI" id="CHEBI:24875"/>
        <note>catalytic</note>
    </ligand>
</feature>